<organism evidence="1 2">
    <name type="scientific">Suillus luteus UH-Slu-Lm8-n1</name>
    <dbReference type="NCBI Taxonomy" id="930992"/>
    <lineage>
        <taxon>Eukaryota</taxon>
        <taxon>Fungi</taxon>
        <taxon>Dikarya</taxon>
        <taxon>Basidiomycota</taxon>
        <taxon>Agaricomycotina</taxon>
        <taxon>Agaricomycetes</taxon>
        <taxon>Agaricomycetidae</taxon>
        <taxon>Boletales</taxon>
        <taxon>Suillineae</taxon>
        <taxon>Suillaceae</taxon>
        <taxon>Suillus</taxon>
    </lineage>
</organism>
<dbReference type="Proteomes" id="UP000054485">
    <property type="component" value="Unassembled WGS sequence"/>
</dbReference>
<dbReference type="HOGENOM" id="CLU_2998046_0_0_1"/>
<proteinExistence type="predicted"/>
<dbReference type="EMBL" id="KN835137">
    <property type="protein sequence ID" value="KIK48595.1"/>
    <property type="molecule type" value="Genomic_DNA"/>
</dbReference>
<evidence type="ECO:0000313" key="1">
    <source>
        <dbReference type="EMBL" id="KIK48595.1"/>
    </source>
</evidence>
<keyword evidence="2" id="KW-1185">Reference proteome</keyword>
<protein>
    <submittedName>
        <fullName evidence="1">Uncharacterized protein</fullName>
    </submittedName>
</protein>
<reference evidence="1 2" key="1">
    <citation type="submission" date="2014-04" db="EMBL/GenBank/DDBJ databases">
        <authorList>
            <consortium name="DOE Joint Genome Institute"/>
            <person name="Kuo A."/>
            <person name="Ruytinx J."/>
            <person name="Rineau F."/>
            <person name="Colpaert J."/>
            <person name="Kohler A."/>
            <person name="Nagy L.G."/>
            <person name="Floudas D."/>
            <person name="Copeland A."/>
            <person name="Barry K.W."/>
            <person name="Cichocki N."/>
            <person name="Veneault-Fourrey C."/>
            <person name="LaButti K."/>
            <person name="Lindquist E.A."/>
            <person name="Lipzen A."/>
            <person name="Lundell T."/>
            <person name="Morin E."/>
            <person name="Murat C."/>
            <person name="Sun H."/>
            <person name="Tunlid A."/>
            <person name="Henrissat B."/>
            <person name="Grigoriev I.V."/>
            <person name="Hibbett D.S."/>
            <person name="Martin F."/>
            <person name="Nordberg H.P."/>
            <person name="Cantor M.N."/>
            <person name="Hua S.X."/>
        </authorList>
    </citation>
    <scope>NUCLEOTIDE SEQUENCE [LARGE SCALE GENOMIC DNA]</scope>
    <source>
        <strain evidence="1 2">UH-Slu-Lm8-n1</strain>
    </source>
</reference>
<reference evidence="2" key="2">
    <citation type="submission" date="2015-01" db="EMBL/GenBank/DDBJ databases">
        <title>Evolutionary Origins and Diversification of the Mycorrhizal Mutualists.</title>
        <authorList>
            <consortium name="DOE Joint Genome Institute"/>
            <consortium name="Mycorrhizal Genomics Consortium"/>
            <person name="Kohler A."/>
            <person name="Kuo A."/>
            <person name="Nagy L.G."/>
            <person name="Floudas D."/>
            <person name="Copeland A."/>
            <person name="Barry K.W."/>
            <person name="Cichocki N."/>
            <person name="Veneault-Fourrey C."/>
            <person name="LaButti K."/>
            <person name="Lindquist E.A."/>
            <person name="Lipzen A."/>
            <person name="Lundell T."/>
            <person name="Morin E."/>
            <person name="Murat C."/>
            <person name="Riley R."/>
            <person name="Ohm R."/>
            <person name="Sun H."/>
            <person name="Tunlid A."/>
            <person name="Henrissat B."/>
            <person name="Grigoriev I.V."/>
            <person name="Hibbett D.S."/>
            <person name="Martin F."/>
        </authorList>
    </citation>
    <scope>NUCLEOTIDE SEQUENCE [LARGE SCALE GENOMIC DNA]</scope>
    <source>
        <strain evidence="2">UH-Slu-Lm8-n1</strain>
    </source>
</reference>
<gene>
    <name evidence="1" type="ORF">CY34DRAFT_798111</name>
</gene>
<sequence length="57" mass="6931">MKERFQLRSTEMHHSVVQTMVVPTFMGYQAWWYCLSTSQSFSHLRVLRTKVVRQLRK</sequence>
<evidence type="ECO:0000313" key="2">
    <source>
        <dbReference type="Proteomes" id="UP000054485"/>
    </source>
</evidence>
<dbReference type="AlphaFoldDB" id="A0A0D0AEC9"/>
<name>A0A0D0AEC9_9AGAM</name>
<dbReference type="InParanoid" id="A0A0D0AEC9"/>
<accession>A0A0D0AEC9</accession>